<evidence type="ECO:0000313" key="6">
    <source>
        <dbReference type="EMBL" id="HIW83496.1"/>
    </source>
</evidence>
<comment type="caution">
    <text evidence="6">The sequence shown here is derived from an EMBL/GenBank/DDBJ whole genome shotgun (WGS) entry which is preliminary data.</text>
</comment>
<dbReference type="FunFam" id="1.10.10.10:FF:000001">
    <property type="entry name" value="LysR family transcriptional regulator"/>
    <property type="match status" value="1"/>
</dbReference>
<dbReference type="Gene3D" id="1.10.10.10">
    <property type="entry name" value="Winged helix-like DNA-binding domain superfamily/Winged helix DNA-binding domain"/>
    <property type="match status" value="1"/>
</dbReference>
<evidence type="ECO:0000313" key="7">
    <source>
        <dbReference type="Proteomes" id="UP000824263"/>
    </source>
</evidence>
<dbReference type="PANTHER" id="PTHR30419">
    <property type="entry name" value="HTH-TYPE TRANSCRIPTIONAL REGULATOR YBHD"/>
    <property type="match status" value="1"/>
</dbReference>
<name>A0A9D1R852_9FIRM</name>
<dbReference type="Proteomes" id="UP000824263">
    <property type="component" value="Unassembled WGS sequence"/>
</dbReference>
<evidence type="ECO:0000259" key="5">
    <source>
        <dbReference type="PROSITE" id="PS50931"/>
    </source>
</evidence>
<comment type="similarity">
    <text evidence="1">Belongs to the LysR transcriptional regulatory family.</text>
</comment>
<dbReference type="PRINTS" id="PR00039">
    <property type="entry name" value="HTHLYSR"/>
</dbReference>
<dbReference type="Pfam" id="PF00126">
    <property type="entry name" value="HTH_1"/>
    <property type="match status" value="1"/>
</dbReference>
<evidence type="ECO:0000256" key="3">
    <source>
        <dbReference type="ARBA" id="ARBA00023125"/>
    </source>
</evidence>
<dbReference type="InterPro" id="IPR005119">
    <property type="entry name" value="LysR_subst-bd"/>
</dbReference>
<dbReference type="PROSITE" id="PS50931">
    <property type="entry name" value="HTH_LYSR"/>
    <property type="match status" value="1"/>
</dbReference>
<dbReference type="Gene3D" id="3.40.190.290">
    <property type="match status" value="1"/>
</dbReference>
<feature type="domain" description="HTH lysR-type" evidence="5">
    <location>
        <begin position="1"/>
        <end position="58"/>
    </location>
</feature>
<reference evidence="6" key="1">
    <citation type="journal article" date="2021" name="PeerJ">
        <title>Extensive microbial diversity within the chicken gut microbiome revealed by metagenomics and culture.</title>
        <authorList>
            <person name="Gilroy R."/>
            <person name="Ravi A."/>
            <person name="Getino M."/>
            <person name="Pursley I."/>
            <person name="Horton D.L."/>
            <person name="Alikhan N.F."/>
            <person name="Baker D."/>
            <person name="Gharbi K."/>
            <person name="Hall N."/>
            <person name="Watson M."/>
            <person name="Adriaenssens E.M."/>
            <person name="Foster-Nyarko E."/>
            <person name="Jarju S."/>
            <person name="Secka A."/>
            <person name="Antonio M."/>
            <person name="Oren A."/>
            <person name="Chaudhuri R.R."/>
            <person name="La Ragione R."/>
            <person name="Hildebrand F."/>
            <person name="Pallen M.J."/>
        </authorList>
    </citation>
    <scope>NUCLEOTIDE SEQUENCE</scope>
    <source>
        <strain evidence="6">ChiSxjej1B13-11762</strain>
    </source>
</reference>
<protein>
    <submittedName>
        <fullName evidence="6">LysR family transcriptional regulator</fullName>
    </submittedName>
</protein>
<evidence type="ECO:0000256" key="1">
    <source>
        <dbReference type="ARBA" id="ARBA00009437"/>
    </source>
</evidence>
<keyword evidence="4" id="KW-0804">Transcription</keyword>
<dbReference type="EMBL" id="DXGF01000075">
    <property type="protein sequence ID" value="HIW83496.1"/>
    <property type="molecule type" value="Genomic_DNA"/>
</dbReference>
<dbReference type="InterPro" id="IPR050950">
    <property type="entry name" value="HTH-type_LysR_regulators"/>
</dbReference>
<dbReference type="SUPFAM" id="SSF53850">
    <property type="entry name" value="Periplasmic binding protein-like II"/>
    <property type="match status" value="1"/>
</dbReference>
<dbReference type="GO" id="GO:0005829">
    <property type="term" value="C:cytosol"/>
    <property type="evidence" value="ECO:0007669"/>
    <property type="project" value="TreeGrafter"/>
</dbReference>
<dbReference type="GO" id="GO:0003677">
    <property type="term" value="F:DNA binding"/>
    <property type="evidence" value="ECO:0007669"/>
    <property type="project" value="UniProtKB-KW"/>
</dbReference>
<evidence type="ECO:0000256" key="2">
    <source>
        <dbReference type="ARBA" id="ARBA00023015"/>
    </source>
</evidence>
<gene>
    <name evidence="6" type="ORF">H9873_04150</name>
</gene>
<organism evidence="6 7">
    <name type="scientific">Candidatus Dorea gallistercoris</name>
    <dbReference type="NCBI Taxonomy" id="2838542"/>
    <lineage>
        <taxon>Bacteria</taxon>
        <taxon>Bacillati</taxon>
        <taxon>Bacillota</taxon>
        <taxon>Clostridia</taxon>
        <taxon>Lachnospirales</taxon>
        <taxon>Lachnospiraceae</taxon>
        <taxon>Dorea</taxon>
    </lineage>
</organism>
<dbReference type="SUPFAM" id="SSF46785">
    <property type="entry name" value="Winged helix' DNA-binding domain"/>
    <property type="match status" value="1"/>
</dbReference>
<dbReference type="GO" id="GO:0003700">
    <property type="term" value="F:DNA-binding transcription factor activity"/>
    <property type="evidence" value="ECO:0007669"/>
    <property type="project" value="InterPro"/>
</dbReference>
<dbReference type="InterPro" id="IPR036388">
    <property type="entry name" value="WH-like_DNA-bd_sf"/>
</dbReference>
<keyword evidence="2" id="KW-0805">Transcription regulation</keyword>
<dbReference type="InterPro" id="IPR000847">
    <property type="entry name" value="LysR_HTH_N"/>
</dbReference>
<evidence type="ECO:0000256" key="4">
    <source>
        <dbReference type="ARBA" id="ARBA00023163"/>
    </source>
</evidence>
<dbReference type="PANTHER" id="PTHR30419:SF8">
    <property type="entry name" value="NITROGEN ASSIMILATION TRANSCRIPTIONAL ACTIVATOR-RELATED"/>
    <property type="match status" value="1"/>
</dbReference>
<dbReference type="Pfam" id="PF03466">
    <property type="entry name" value="LysR_substrate"/>
    <property type="match status" value="1"/>
</dbReference>
<keyword evidence="3" id="KW-0238">DNA-binding</keyword>
<proteinExistence type="inferred from homology"/>
<dbReference type="CDD" id="cd05466">
    <property type="entry name" value="PBP2_LTTR_substrate"/>
    <property type="match status" value="1"/>
</dbReference>
<accession>A0A9D1R852</accession>
<dbReference type="AlphaFoldDB" id="A0A9D1R852"/>
<reference evidence="6" key="2">
    <citation type="submission" date="2021-04" db="EMBL/GenBank/DDBJ databases">
        <authorList>
            <person name="Gilroy R."/>
        </authorList>
    </citation>
    <scope>NUCLEOTIDE SEQUENCE</scope>
    <source>
        <strain evidence="6">ChiSxjej1B13-11762</strain>
    </source>
</reference>
<sequence>MELRVLNYFLMTAREENITKAAKLLHITQPTLSRQLMQLEEELGATLFERGKHSITLTEDGKLLERRAQEILELAEKTKEEFLQKESSLTGELSVGSGELRSSRFLAQLLASFQKEHPLVRYEIYSGNSDNIKERIEQGTLDLGILVEPVDMSKYEFLRLPEKETWGILVREDSKLAEKEKVTPEDLADVPLIMTRRSMLQNEIFHWFGSLAEEIEIVAGGNLWYNMVAMVEGGLGVGLSIDLNCKYENVTFIPLSPGMESRTVLAWKKAQAFSPVTKAFIRHARNFGQPLWTLS</sequence>
<dbReference type="InterPro" id="IPR036390">
    <property type="entry name" value="WH_DNA-bd_sf"/>
</dbReference>